<organism evidence="2 3">
    <name type="scientific">Candidatus Wolfebacteria bacterium CG_4_10_14_0_2_um_filter_39_18</name>
    <dbReference type="NCBI Taxonomy" id="1975061"/>
    <lineage>
        <taxon>Bacteria</taxon>
        <taxon>Candidatus Wolfeibacteriota</taxon>
    </lineage>
</organism>
<evidence type="ECO:0000259" key="1">
    <source>
        <dbReference type="Pfam" id="PF14267"/>
    </source>
</evidence>
<dbReference type="Pfam" id="PF14267">
    <property type="entry name" value="DUF4357"/>
    <property type="match status" value="1"/>
</dbReference>
<reference evidence="3" key="1">
    <citation type="submission" date="2017-09" db="EMBL/GenBank/DDBJ databases">
        <title>Depth-based differentiation of microbial function through sediment-hosted aquifers and enrichment of novel symbionts in the deep terrestrial subsurface.</title>
        <authorList>
            <person name="Probst A.J."/>
            <person name="Ladd B."/>
            <person name="Jarett J.K."/>
            <person name="Geller-Mcgrath D.E."/>
            <person name="Sieber C.M.K."/>
            <person name="Emerson J.B."/>
            <person name="Anantharaman K."/>
            <person name="Thomas B.C."/>
            <person name="Malmstrom R."/>
            <person name="Stieglmeier M."/>
            <person name="Klingl A."/>
            <person name="Woyke T."/>
            <person name="Ryan C.M."/>
            <person name="Banfield J.F."/>
        </authorList>
    </citation>
    <scope>NUCLEOTIDE SEQUENCE [LARGE SCALE GENOMIC DNA]</scope>
</reference>
<evidence type="ECO:0000313" key="2">
    <source>
        <dbReference type="EMBL" id="PIZ45106.1"/>
    </source>
</evidence>
<accession>A0A2M7TGG1</accession>
<comment type="caution">
    <text evidence="2">The sequence shown here is derived from an EMBL/GenBank/DDBJ whole genome shotgun (WGS) entry which is preliminary data.</text>
</comment>
<feature type="domain" description="DUF4357" evidence="1">
    <location>
        <begin position="224"/>
        <end position="275"/>
    </location>
</feature>
<gene>
    <name evidence="2" type="ORF">COY31_01060</name>
</gene>
<evidence type="ECO:0000313" key="3">
    <source>
        <dbReference type="Proteomes" id="UP000230553"/>
    </source>
</evidence>
<protein>
    <submittedName>
        <fullName evidence="2">DUF4357 domain-containing protein</fullName>
    </submittedName>
</protein>
<proteinExistence type="predicted"/>
<sequence>MAKTITIFLIDGEPNGLKTAELSNWVGQAVVIPRNKLREAKTRPECNKPAVYFLIGKESEEALLSSVYIGEAENLWSRLSTHDSNKDFWQAAIAFVSKDNNLTKAHVKYLESRCLSIAKSISRCILQNTTESVLPNLSESDAAEMEEYLENLKILLASLGYPIFQEPVMRKDKEAGLLFYCKGKGAIGEGRMTNEGFIVYKGSTASTKVSDAVRKRNERLISSLLQSGHIIKISEKLFRFKKDYLFNSPSAASDLITGHSSSGWEYWKTKQGKTLKEIEQEKLKD</sequence>
<dbReference type="Proteomes" id="UP000230553">
    <property type="component" value="Unassembled WGS sequence"/>
</dbReference>
<dbReference type="AlphaFoldDB" id="A0A2M7TGG1"/>
<dbReference type="InterPro" id="IPR025579">
    <property type="entry name" value="DUF4357"/>
</dbReference>
<name>A0A2M7TGG1_9BACT</name>
<dbReference type="CDD" id="cd10447">
    <property type="entry name" value="GIY-YIG_unchar_2"/>
    <property type="match status" value="1"/>
</dbReference>
<dbReference type="EMBL" id="PFNM01000020">
    <property type="protein sequence ID" value="PIZ45106.1"/>
    <property type="molecule type" value="Genomic_DNA"/>
</dbReference>